<gene>
    <name evidence="2" type="ORF">TNIN_241431</name>
</gene>
<keyword evidence="1" id="KW-0472">Membrane</keyword>
<comment type="caution">
    <text evidence="2">The sequence shown here is derived from an EMBL/GenBank/DDBJ whole genome shotgun (WGS) entry which is preliminary data.</text>
</comment>
<evidence type="ECO:0000256" key="1">
    <source>
        <dbReference type="SAM" id="Phobius"/>
    </source>
</evidence>
<organism evidence="2 3">
    <name type="scientific">Trichonephila inaurata madagascariensis</name>
    <dbReference type="NCBI Taxonomy" id="2747483"/>
    <lineage>
        <taxon>Eukaryota</taxon>
        <taxon>Metazoa</taxon>
        <taxon>Ecdysozoa</taxon>
        <taxon>Arthropoda</taxon>
        <taxon>Chelicerata</taxon>
        <taxon>Arachnida</taxon>
        <taxon>Araneae</taxon>
        <taxon>Araneomorphae</taxon>
        <taxon>Entelegynae</taxon>
        <taxon>Araneoidea</taxon>
        <taxon>Nephilidae</taxon>
        <taxon>Trichonephila</taxon>
        <taxon>Trichonephila inaurata</taxon>
    </lineage>
</organism>
<proteinExistence type="predicted"/>
<evidence type="ECO:0000313" key="2">
    <source>
        <dbReference type="EMBL" id="GFY48505.1"/>
    </source>
</evidence>
<keyword evidence="3" id="KW-1185">Reference proteome</keyword>
<dbReference type="AlphaFoldDB" id="A0A8X6X938"/>
<dbReference type="EMBL" id="BMAV01006511">
    <property type="protein sequence ID" value="GFY48505.1"/>
    <property type="molecule type" value="Genomic_DNA"/>
</dbReference>
<reference evidence="2" key="1">
    <citation type="submission" date="2020-08" db="EMBL/GenBank/DDBJ databases">
        <title>Multicomponent nature underlies the extraordinary mechanical properties of spider dragline silk.</title>
        <authorList>
            <person name="Kono N."/>
            <person name="Nakamura H."/>
            <person name="Mori M."/>
            <person name="Yoshida Y."/>
            <person name="Ohtoshi R."/>
            <person name="Malay A.D."/>
            <person name="Moran D.A.P."/>
            <person name="Tomita M."/>
            <person name="Numata K."/>
            <person name="Arakawa K."/>
        </authorList>
    </citation>
    <scope>NUCLEOTIDE SEQUENCE</scope>
</reference>
<accession>A0A8X6X938</accession>
<keyword evidence="1" id="KW-0812">Transmembrane</keyword>
<dbReference type="Proteomes" id="UP000886998">
    <property type="component" value="Unassembled WGS sequence"/>
</dbReference>
<evidence type="ECO:0000313" key="3">
    <source>
        <dbReference type="Proteomes" id="UP000886998"/>
    </source>
</evidence>
<keyword evidence="1" id="KW-1133">Transmembrane helix</keyword>
<protein>
    <submittedName>
        <fullName evidence="2">Uncharacterized protein</fullName>
    </submittedName>
</protein>
<feature type="transmembrane region" description="Helical" evidence="1">
    <location>
        <begin position="6"/>
        <end position="26"/>
    </location>
</feature>
<sequence>MPRNFIPYSSTFIPSHLCAMQFYLIFRVDMRERTKEESGFKQPIFELNIGCHETSDNRGFHYSGLWLLTPLELELDTIVDKCIQS</sequence>
<name>A0A8X6X938_9ARAC</name>